<dbReference type="OrthoDB" id="2972176at2759"/>
<evidence type="ECO:0000256" key="1">
    <source>
        <dbReference type="SAM" id="MobiDB-lite"/>
    </source>
</evidence>
<proteinExistence type="predicted"/>
<gene>
    <name evidence="2" type="ORF">K435DRAFT_434095</name>
</gene>
<feature type="compositionally biased region" description="Acidic residues" evidence="1">
    <location>
        <begin position="46"/>
        <end position="58"/>
    </location>
</feature>
<organism evidence="2 3">
    <name type="scientific">Dendrothele bispora (strain CBS 962.96)</name>
    <dbReference type="NCBI Taxonomy" id="1314807"/>
    <lineage>
        <taxon>Eukaryota</taxon>
        <taxon>Fungi</taxon>
        <taxon>Dikarya</taxon>
        <taxon>Basidiomycota</taxon>
        <taxon>Agaricomycotina</taxon>
        <taxon>Agaricomycetes</taxon>
        <taxon>Agaricomycetidae</taxon>
        <taxon>Agaricales</taxon>
        <taxon>Agaricales incertae sedis</taxon>
        <taxon>Dendrothele</taxon>
    </lineage>
</organism>
<sequence>MSRVKNASTPPPIRPLLRKASYASSSSDECNPPSKCLSPIPHSESNSDDDTGDDPSALDDVDLETIISSVPEPQLRTIMMRLAGGNHRFRLAILRELMALGMANSCHNPTSEHKRTTSKRRVENIQSPLSLRCTNCNQFFNPSLLTKCVFHPGDGFPCHRSLKRCVLI</sequence>
<keyword evidence="3" id="KW-1185">Reference proteome</keyword>
<evidence type="ECO:0000313" key="3">
    <source>
        <dbReference type="Proteomes" id="UP000297245"/>
    </source>
</evidence>
<reference evidence="2 3" key="1">
    <citation type="journal article" date="2019" name="Nat. Ecol. Evol.">
        <title>Megaphylogeny resolves global patterns of mushroom evolution.</title>
        <authorList>
            <person name="Varga T."/>
            <person name="Krizsan K."/>
            <person name="Foldi C."/>
            <person name="Dima B."/>
            <person name="Sanchez-Garcia M."/>
            <person name="Sanchez-Ramirez S."/>
            <person name="Szollosi G.J."/>
            <person name="Szarkandi J.G."/>
            <person name="Papp V."/>
            <person name="Albert L."/>
            <person name="Andreopoulos W."/>
            <person name="Angelini C."/>
            <person name="Antonin V."/>
            <person name="Barry K.W."/>
            <person name="Bougher N.L."/>
            <person name="Buchanan P."/>
            <person name="Buyck B."/>
            <person name="Bense V."/>
            <person name="Catcheside P."/>
            <person name="Chovatia M."/>
            <person name="Cooper J."/>
            <person name="Damon W."/>
            <person name="Desjardin D."/>
            <person name="Finy P."/>
            <person name="Geml J."/>
            <person name="Haridas S."/>
            <person name="Hughes K."/>
            <person name="Justo A."/>
            <person name="Karasinski D."/>
            <person name="Kautmanova I."/>
            <person name="Kiss B."/>
            <person name="Kocsube S."/>
            <person name="Kotiranta H."/>
            <person name="LaButti K.M."/>
            <person name="Lechner B.E."/>
            <person name="Liimatainen K."/>
            <person name="Lipzen A."/>
            <person name="Lukacs Z."/>
            <person name="Mihaltcheva S."/>
            <person name="Morgado L.N."/>
            <person name="Niskanen T."/>
            <person name="Noordeloos M.E."/>
            <person name="Ohm R.A."/>
            <person name="Ortiz-Santana B."/>
            <person name="Ovrebo C."/>
            <person name="Racz N."/>
            <person name="Riley R."/>
            <person name="Savchenko A."/>
            <person name="Shiryaev A."/>
            <person name="Soop K."/>
            <person name="Spirin V."/>
            <person name="Szebenyi C."/>
            <person name="Tomsovsky M."/>
            <person name="Tulloss R.E."/>
            <person name="Uehling J."/>
            <person name="Grigoriev I.V."/>
            <person name="Vagvolgyi C."/>
            <person name="Papp T."/>
            <person name="Martin F.M."/>
            <person name="Miettinen O."/>
            <person name="Hibbett D.S."/>
            <person name="Nagy L.G."/>
        </authorList>
    </citation>
    <scope>NUCLEOTIDE SEQUENCE [LARGE SCALE GENOMIC DNA]</scope>
    <source>
        <strain evidence="2 3">CBS 962.96</strain>
    </source>
</reference>
<accession>A0A4S8L3Q9</accession>
<evidence type="ECO:0000313" key="2">
    <source>
        <dbReference type="EMBL" id="THU83157.1"/>
    </source>
</evidence>
<name>A0A4S8L3Q9_DENBC</name>
<protein>
    <submittedName>
        <fullName evidence="2">Uncharacterized protein</fullName>
    </submittedName>
</protein>
<dbReference type="EMBL" id="ML179683">
    <property type="protein sequence ID" value="THU83157.1"/>
    <property type="molecule type" value="Genomic_DNA"/>
</dbReference>
<dbReference type="AlphaFoldDB" id="A0A4S8L3Q9"/>
<feature type="region of interest" description="Disordered" evidence="1">
    <location>
        <begin position="1"/>
        <end position="58"/>
    </location>
</feature>
<dbReference type="Proteomes" id="UP000297245">
    <property type="component" value="Unassembled WGS sequence"/>
</dbReference>